<evidence type="ECO:0000256" key="1">
    <source>
        <dbReference type="SAM" id="MobiDB-lite"/>
    </source>
</evidence>
<evidence type="ECO:0000259" key="3">
    <source>
        <dbReference type="Pfam" id="PF06259"/>
    </source>
</evidence>
<keyword evidence="2" id="KW-1133">Transmembrane helix</keyword>
<dbReference type="EMBL" id="JAAKZY010000464">
    <property type="protein sequence ID" value="NGO15633.1"/>
    <property type="molecule type" value="Genomic_DNA"/>
</dbReference>
<keyword evidence="5" id="KW-1185">Reference proteome</keyword>
<comment type="caution">
    <text evidence="4">The sequence shown here is derived from an EMBL/GenBank/DDBJ whole genome shotgun (WGS) entry which is preliminary data.</text>
</comment>
<feature type="region of interest" description="Disordered" evidence="1">
    <location>
        <begin position="256"/>
        <end position="281"/>
    </location>
</feature>
<sequence>MGVRGRLAPEPRSRPDSAAGEPETTRSSISTRGRRRGRLGRLRFRRLGRLRRGLLAALVTAAVVVPVSAAAAHPEIPAPEPARVTAVSAAALDEAYAANRANAAEAARMAADHGDHGRASAVRSMADPGRHFLSFDARGSGRAVEVFGDLAKAERVAVLVPGSDTNLDTYERFRAGADALQERLGIRGAVVAWLGYETPGTISPEVLTTGRAKDAAPELQEFIRELETLNPHARVSLLCHSYGTVVCAEAAESAARTAGDRTAGDSRAVSGSRDVGDSRASRASIGGSGLGVSDIALFGSPGTGADSVAGLHTDARVWAGRGADDWIADVPHAKADLFGTTVGFGTDPVSPGFGARVFAAGDGGHSDYLKPGSVSLNNLARIVLGETSEVTRA</sequence>
<evidence type="ECO:0000313" key="5">
    <source>
        <dbReference type="Proteomes" id="UP000472335"/>
    </source>
</evidence>
<organism evidence="4 5">
    <name type="scientific">Streptomyces scabichelini</name>
    <dbReference type="NCBI Taxonomy" id="2711217"/>
    <lineage>
        <taxon>Bacteria</taxon>
        <taxon>Bacillati</taxon>
        <taxon>Actinomycetota</taxon>
        <taxon>Actinomycetes</taxon>
        <taxon>Kitasatosporales</taxon>
        <taxon>Streptomycetaceae</taxon>
        <taxon>Streptomyces</taxon>
    </lineage>
</organism>
<evidence type="ECO:0000256" key="2">
    <source>
        <dbReference type="SAM" id="Phobius"/>
    </source>
</evidence>
<dbReference type="Pfam" id="PF06259">
    <property type="entry name" value="Abhydrolase_8"/>
    <property type="match status" value="2"/>
</dbReference>
<accession>A0A6G4VPC6</accession>
<reference evidence="4 5" key="1">
    <citation type="submission" date="2020-02" db="EMBL/GenBank/DDBJ databases">
        <title>Whole-genome analyses of novel actinobacteria.</title>
        <authorList>
            <person name="Sahin N."/>
            <person name="Gencbay T."/>
        </authorList>
    </citation>
    <scope>NUCLEOTIDE SEQUENCE [LARGE SCALE GENOMIC DNA]</scope>
    <source>
        <strain evidence="4 5">HC44</strain>
    </source>
</reference>
<dbReference type="SUPFAM" id="SSF53474">
    <property type="entry name" value="alpha/beta-Hydrolases"/>
    <property type="match status" value="1"/>
</dbReference>
<dbReference type="InterPro" id="IPR010427">
    <property type="entry name" value="DUF1023"/>
</dbReference>
<keyword evidence="4" id="KW-0378">Hydrolase</keyword>
<proteinExistence type="predicted"/>
<feature type="transmembrane region" description="Helical" evidence="2">
    <location>
        <begin position="53"/>
        <end position="72"/>
    </location>
</feature>
<dbReference type="InterPro" id="IPR029058">
    <property type="entry name" value="AB_hydrolase_fold"/>
</dbReference>
<dbReference type="GO" id="GO:0016787">
    <property type="term" value="F:hydrolase activity"/>
    <property type="evidence" value="ECO:0007669"/>
    <property type="project" value="UniProtKB-KW"/>
</dbReference>
<dbReference type="Proteomes" id="UP000472335">
    <property type="component" value="Unassembled WGS sequence"/>
</dbReference>
<dbReference type="AlphaFoldDB" id="A0A6G4VPC6"/>
<protein>
    <submittedName>
        <fullName evidence="4">Alpha/beta hydrolase</fullName>
    </submittedName>
</protein>
<keyword evidence="2" id="KW-0472">Membrane</keyword>
<gene>
    <name evidence="4" type="ORF">G5C60_50700</name>
</gene>
<feature type="region of interest" description="Disordered" evidence="1">
    <location>
        <begin position="1"/>
        <end position="37"/>
    </location>
</feature>
<keyword evidence="2" id="KW-0812">Transmembrane</keyword>
<evidence type="ECO:0000313" key="4">
    <source>
        <dbReference type="EMBL" id="NGO15633.1"/>
    </source>
</evidence>
<dbReference type="Gene3D" id="3.40.50.1820">
    <property type="entry name" value="alpha/beta hydrolase"/>
    <property type="match status" value="1"/>
</dbReference>
<name>A0A6G4VPC6_9ACTN</name>
<feature type="domain" description="DUF1023" evidence="3">
    <location>
        <begin position="136"/>
        <end position="256"/>
    </location>
</feature>
<feature type="domain" description="DUF1023" evidence="3">
    <location>
        <begin position="286"/>
        <end position="333"/>
    </location>
</feature>